<accession>A0A419QHL1</accession>
<organism evidence="1 2">
    <name type="scientific">Clonorchis sinensis</name>
    <name type="common">Chinese liver fluke</name>
    <dbReference type="NCBI Taxonomy" id="79923"/>
    <lineage>
        <taxon>Eukaryota</taxon>
        <taxon>Metazoa</taxon>
        <taxon>Spiralia</taxon>
        <taxon>Lophotrochozoa</taxon>
        <taxon>Platyhelminthes</taxon>
        <taxon>Trematoda</taxon>
        <taxon>Digenea</taxon>
        <taxon>Opisthorchiida</taxon>
        <taxon>Opisthorchiata</taxon>
        <taxon>Opisthorchiidae</taxon>
        <taxon>Clonorchis</taxon>
    </lineage>
</organism>
<dbReference type="PANTHER" id="PTHR21106">
    <property type="entry name" value="NADH DEHYDROGENASE [UBIQUINONE] 1 BETA SUBCOMPLEX SUBUNIT 6"/>
    <property type="match status" value="1"/>
</dbReference>
<dbReference type="GO" id="GO:0005739">
    <property type="term" value="C:mitochondrion"/>
    <property type="evidence" value="ECO:0007669"/>
    <property type="project" value="GOC"/>
</dbReference>
<dbReference type="InterPro" id="IPR019174">
    <property type="entry name" value="NADH_DH_b-subcmplx_su6"/>
</dbReference>
<keyword evidence="2" id="KW-1185">Reference proteome</keyword>
<comment type="caution">
    <text evidence="1">The sequence shown here is derived from an EMBL/GenBank/DDBJ whole genome shotgun (WGS) entry which is preliminary data.</text>
</comment>
<gene>
    <name evidence="1" type="ORF">CSKR_108531</name>
</gene>
<reference evidence="1 2" key="1">
    <citation type="journal article" date="2018" name="Biotechnol. Adv.">
        <title>Improved genomic resources and new bioinformatic workflow for the carcinogenic parasite Clonorchis sinensis: Biotechnological implications.</title>
        <authorList>
            <person name="Wang D."/>
            <person name="Korhonen P.K."/>
            <person name="Gasser R.B."/>
            <person name="Young N.D."/>
        </authorList>
    </citation>
    <scope>NUCLEOTIDE SEQUENCE [LARGE SCALE GENOMIC DNA]</scope>
    <source>
        <strain evidence="1">Cs-k2</strain>
    </source>
</reference>
<dbReference type="Pfam" id="PF09782">
    <property type="entry name" value="NDUF_B6"/>
    <property type="match status" value="1"/>
</dbReference>
<dbReference type="GO" id="GO:0006120">
    <property type="term" value="P:mitochondrial electron transport, NADH to ubiquinone"/>
    <property type="evidence" value="ECO:0007669"/>
    <property type="project" value="InterPro"/>
</dbReference>
<protein>
    <submittedName>
        <fullName evidence="1">Uncharacterized protein</fullName>
    </submittedName>
</protein>
<sequence length="437" mass="49455">MAADANLVDLEYADILFVFEEKAQVMLLNMRSLNSPRTIQGEALEVVKHSAYLGSCVISDCSVTGEVVTRVSKAQVAFAYLGHLWRQKRLWQLGVIPALVLPSGGLAVRLRKGATAERTRNAHIVRCPCILKKLRTLILGFSMDGTGSSVDPEVLEIQKKLYKDQLIRQAIAKKGSKYYPVNIEPTPLERDRLALPFNDQDRALRKQWLDDLVLSEREPVAVPEWTRVNIFRRAYRKPFDIIADLVKPVIGPTSARYFRWTLHKFTLGLLAGWVIWYKAKYAPKDWEYNARGIRVDRYTKPVYFPGQPGFPDNVALTREFAMEDFELRTALKGDKLWLEREFTDRNVRGSNLTSVSRLPLSRLGQPGSIPVPLLLSGGMAVRHRKGATAERFFLEITIVIITNSSKCSPRVSVDLIFYLNPNCTQCEVDQSLAFAGD</sequence>
<proteinExistence type="predicted"/>
<evidence type="ECO:0000313" key="1">
    <source>
        <dbReference type="EMBL" id="KAG5443139.1"/>
    </source>
</evidence>
<dbReference type="EMBL" id="NIRI02000056">
    <property type="protein sequence ID" value="KAG5443139.1"/>
    <property type="molecule type" value="Genomic_DNA"/>
</dbReference>
<dbReference type="AlphaFoldDB" id="A0A419QHL1"/>
<name>A0A419QHL1_CLOSI</name>
<dbReference type="STRING" id="79923.A0A419QHL1"/>
<reference evidence="1 2" key="2">
    <citation type="journal article" date="2021" name="Genomics">
        <title>High-quality reference genome for Clonorchis sinensis.</title>
        <authorList>
            <person name="Young N.D."/>
            <person name="Stroehlein A.J."/>
            <person name="Kinkar L."/>
            <person name="Wang T."/>
            <person name="Sohn W.M."/>
            <person name="Chang B.C.H."/>
            <person name="Kaur P."/>
            <person name="Weisz D."/>
            <person name="Dudchenko O."/>
            <person name="Aiden E.L."/>
            <person name="Korhonen P.K."/>
            <person name="Gasser R.B."/>
        </authorList>
    </citation>
    <scope>NUCLEOTIDE SEQUENCE [LARGE SCALE GENOMIC DNA]</scope>
    <source>
        <strain evidence="1">Cs-k2</strain>
    </source>
</reference>
<dbReference type="OrthoDB" id="5824032at2759"/>
<dbReference type="PANTHER" id="PTHR21106:SF2">
    <property type="entry name" value="NADH DEHYDROGENASE [UBIQUINONE] 1 BETA SUBCOMPLEX SUBUNIT 6"/>
    <property type="match status" value="1"/>
</dbReference>
<evidence type="ECO:0000313" key="2">
    <source>
        <dbReference type="Proteomes" id="UP000286415"/>
    </source>
</evidence>
<dbReference type="Proteomes" id="UP000286415">
    <property type="component" value="Unassembled WGS sequence"/>
</dbReference>
<dbReference type="InParanoid" id="A0A419QHL1"/>